<dbReference type="EMBL" id="DTDV01000006">
    <property type="protein sequence ID" value="HGK23102.1"/>
    <property type="molecule type" value="Genomic_DNA"/>
</dbReference>
<evidence type="ECO:0000313" key="1">
    <source>
        <dbReference type="EMBL" id="HGK23102.1"/>
    </source>
</evidence>
<proteinExistence type="predicted"/>
<protein>
    <submittedName>
        <fullName evidence="1">Uncharacterized protein</fullName>
    </submittedName>
</protein>
<accession>A0A7C2GIU4</accession>
<name>A0A7C2GIU4_DICTH</name>
<sequence>MKKISEVYLNLLDTVLKEYNSIVESGEVIYTQSQEPWKLRLYFYDGSFLDIFYSKSGKYSYHF</sequence>
<reference evidence="1" key="1">
    <citation type="journal article" date="2020" name="mSystems">
        <title>Genome- and Community-Level Interaction Insights into Carbon Utilization and Element Cycling Functions of Hydrothermarchaeota in Hydrothermal Sediment.</title>
        <authorList>
            <person name="Zhou Z."/>
            <person name="Liu Y."/>
            <person name="Xu W."/>
            <person name="Pan J."/>
            <person name="Luo Z.H."/>
            <person name="Li M."/>
        </authorList>
    </citation>
    <scope>NUCLEOTIDE SEQUENCE [LARGE SCALE GENOMIC DNA]</scope>
    <source>
        <strain evidence="1">SpSt-70</strain>
    </source>
</reference>
<gene>
    <name evidence="1" type="ORF">ENU78_01410</name>
</gene>
<comment type="caution">
    <text evidence="1">The sequence shown here is derived from an EMBL/GenBank/DDBJ whole genome shotgun (WGS) entry which is preliminary data.</text>
</comment>
<organism evidence="1">
    <name type="scientific">Dictyoglomus thermophilum</name>
    <dbReference type="NCBI Taxonomy" id="14"/>
    <lineage>
        <taxon>Bacteria</taxon>
        <taxon>Pseudomonadati</taxon>
        <taxon>Dictyoglomota</taxon>
        <taxon>Dictyoglomia</taxon>
        <taxon>Dictyoglomales</taxon>
        <taxon>Dictyoglomaceae</taxon>
        <taxon>Dictyoglomus</taxon>
    </lineage>
</organism>
<dbReference type="AlphaFoldDB" id="A0A7C2GIU4"/>